<keyword evidence="6" id="KW-1185">Reference proteome</keyword>
<dbReference type="InterPro" id="IPR052346">
    <property type="entry name" value="O-mannosyl-transferase_TMTC"/>
</dbReference>
<dbReference type="Gene3D" id="1.25.40.10">
    <property type="entry name" value="Tetratricopeptide repeat domain"/>
    <property type="match status" value="1"/>
</dbReference>
<evidence type="ECO:0000256" key="2">
    <source>
        <dbReference type="ARBA" id="ARBA00022803"/>
    </source>
</evidence>
<keyword evidence="2 3" id="KW-0802">TPR repeat</keyword>
<feature type="transmembrane region" description="Helical" evidence="4">
    <location>
        <begin position="298"/>
        <end position="316"/>
    </location>
</feature>
<dbReference type="Pfam" id="PF13432">
    <property type="entry name" value="TPR_16"/>
    <property type="match status" value="2"/>
</dbReference>
<feature type="repeat" description="TPR" evidence="3">
    <location>
        <begin position="420"/>
        <end position="453"/>
    </location>
</feature>
<dbReference type="InterPro" id="IPR019734">
    <property type="entry name" value="TPR_rpt"/>
</dbReference>
<feature type="transmembrane region" description="Helical" evidence="4">
    <location>
        <begin position="93"/>
        <end position="113"/>
    </location>
</feature>
<feature type="transmembrane region" description="Helical" evidence="4">
    <location>
        <begin position="323"/>
        <end position="344"/>
    </location>
</feature>
<evidence type="ECO:0000256" key="3">
    <source>
        <dbReference type="PROSITE-ProRule" id="PRU00339"/>
    </source>
</evidence>
<dbReference type="AlphaFoldDB" id="A0A6V8NB67"/>
<keyword evidence="4" id="KW-0472">Membrane</keyword>
<name>A0A6V8NB67_9BACT</name>
<dbReference type="PANTHER" id="PTHR44227:SF3">
    <property type="entry name" value="PROTEIN O-MANNOSYL-TRANSFERASE TMTC4"/>
    <property type="match status" value="1"/>
</dbReference>
<keyword evidence="5" id="KW-0808">Transferase</keyword>
<feature type="transmembrane region" description="Helical" evidence="4">
    <location>
        <begin position="214"/>
        <end position="235"/>
    </location>
</feature>
<protein>
    <submittedName>
        <fullName evidence="5">O-GlcNAc transferase</fullName>
    </submittedName>
</protein>
<feature type="transmembrane region" description="Helical" evidence="4">
    <location>
        <begin position="256"/>
        <end position="278"/>
    </location>
</feature>
<proteinExistence type="predicted"/>
<dbReference type="EMBL" id="BLXZ01000006">
    <property type="protein sequence ID" value="GFO69690.1"/>
    <property type="molecule type" value="Genomic_DNA"/>
</dbReference>
<accession>A0A6V8NB67</accession>
<gene>
    <name evidence="5" type="primary">ogt_2</name>
    <name evidence="5" type="ORF">GMLC_32690</name>
</gene>
<comment type="caution">
    <text evidence="5">The sequence shown here is derived from an EMBL/GenBank/DDBJ whole genome shotgun (WGS) entry which is preliminary data.</text>
</comment>
<evidence type="ECO:0000256" key="4">
    <source>
        <dbReference type="SAM" id="Phobius"/>
    </source>
</evidence>
<dbReference type="NCBIfam" id="NF047558">
    <property type="entry name" value="TPR_END_plus"/>
    <property type="match status" value="1"/>
</dbReference>
<feature type="transmembrane region" description="Helical" evidence="4">
    <location>
        <begin position="120"/>
        <end position="142"/>
    </location>
</feature>
<keyword evidence="1" id="KW-0677">Repeat</keyword>
<reference evidence="6" key="1">
    <citation type="submission" date="2020-06" db="EMBL/GenBank/DDBJ databases">
        <title>Draft genomic sequecing of Geomonas sp. Red745.</title>
        <authorList>
            <person name="Itoh H."/>
            <person name="Xu Z.X."/>
            <person name="Ushijima N."/>
            <person name="Masuda Y."/>
            <person name="Shiratori Y."/>
            <person name="Senoo K."/>
        </authorList>
    </citation>
    <scope>NUCLEOTIDE SEQUENCE [LARGE SCALE GENOMIC DNA]</scope>
    <source>
        <strain evidence="6">Red745</strain>
    </source>
</reference>
<evidence type="ECO:0000256" key="1">
    <source>
        <dbReference type="ARBA" id="ARBA00022737"/>
    </source>
</evidence>
<organism evidence="5 6">
    <name type="scientific">Geomonas limicola</name>
    <dbReference type="NCBI Taxonomy" id="2740186"/>
    <lineage>
        <taxon>Bacteria</taxon>
        <taxon>Pseudomonadati</taxon>
        <taxon>Thermodesulfobacteriota</taxon>
        <taxon>Desulfuromonadia</taxon>
        <taxon>Geobacterales</taxon>
        <taxon>Geobacteraceae</taxon>
        <taxon>Geomonas</taxon>
    </lineage>
</organism>
<feature type="transmembrane region" description="Helical" evidence="4">
    <location>
        <begin position="176"/>
        <end position="202"/>
    </location>
</feature>
<dbReference type="PROSITE" id="PS50005">
    <property type="entry name" value="TPR"/>
    <property type="match status" value="3"/>
</dbReference>
<feature type="transmembrane region" description="Helical" evidence="4">
    <location>
        <begin position="350"/>
        <end position="367"/>
    </location>
</feature>
<feature type="transmembrane region" description="Helical" evidence="4">
    <location>
        <begin position="379"/>
        <end position="397"/>
    </location>
</feature>
<keyword evidence="4" id="KW-1133">Transmembrane helix</keyword>
<dbReference type="Proteomes" id="UP000587586">
    <property type="component" value="Unassembled WGS sequence"/>
</dbReference>
<feature type="transmembrane region" description="Helical" evidence="4">
    <location>
        <begin position="12"/>
        <end position="30"/>
    </location>
</feature>
<dbReference type="SUPFAM" id="SSF48452">
    <property type="entry name" value="TPR-like"/>
    <property type="match status" value="1"/>
</dbReference>
<keyword evidence="4" id="KW-0812">Transmembrane</keyword>
<evidence type="ECO:0000313" key="6">
    <source>
        <dbReference type="Proteomes" id="UP000587586"/>
    </source>
</evidence>
<feature type="repeat" description="TPR" evidence="3">
    <location>
        <begin position="522"/>
        <end position="555"/>
    </location>
</feature>
<evidence type="ECO:0000313" key="5">
    <source>
        <dbReference type="EMBL" id="GFO69690.1"/>
    </source>
</evidence>
<dbReference type="GO" id="GO:0016740">
    <property type="term" value="F:transferase activity"/>
    <property type="evidence" value="ECO:0007669"/>
    <property type="project" value="UniProtKB-KW"/>
</dbReference>
<dbReference type="SMART" id="SM00028">
    <property type="entry name" value="TPR"/>
    <property type="match status" value="4"/>
</dbReference>
<dbReference type="RefSeq" id="WP_183362262.1">
    <property type="nucleotide sequence ID" value="NZ_BLXZ01000006.1"/>
</dbReference>
<feature type="transmembrane region" description="Helical" evidence="4">
    <location>
        <begin position="148"/>
        <end position="164"/>
    </location>
</feature>
<sequence>MKRFLDTQVYPHAVTVSAIFALTLAAYLHILGNHFQVFWDDAMYVTANEAVRGFSLSHLKSAIISNYAGNFTPLHIISYMLDYTFWGLNPKGFLLSNILLHAANGVLLYSLLIRLGWPRLAAAFSALVFCLHPVQVESVAWISERKNLLAMFFSLLSFSAYLSCRHKRWGEAKGMYFLSLGLFILALLSKSIAVVVPCLFLLFDICFEDTSERIPSLVAKIPFFLAALLIAWITIKYQSHGDVPGIGGGRVGYHGGSPLNTALTMLTVLVRYVGLLVWPTKLSAMYDPPVKTGVDLAVLSGGLVFILLLVTAIALYRRNRELFFWYAVFFLGLLPVSQIIPITTLMNDRYLYFPMLGAAPFFGWLIFRTLARIQGSQVVATAVGAVIVASCFGLSYARGPVWENDLTLWSDAAAKAPNHPIALYGKAQALQNSGNLEAALPLYLRVLSLNPKHPDSLIHVAALFRSKNDPVKGRPYLLELTRYYPNFSRGFLDLGNNYYLTGEFDAAEKALRQALVLEPKSAEAMTLLGTLYLRTKKLDAARECLEGVVSLGTTDANIEYNLACVESLSGRSAKALKHLQNAVRLGFVNTAEMERDPDLAAVRSLPEFMSTIRSPR</sequence>
<feature type="repeat" description="TPR" evidence="3">
    <location>
        <begin position="488"/>
        <end position="521"/>
    </location>
</feature>
<dbReference type="InterPro" id="IPR011990">
    <property type="entry name" value="TPR-like_helical_dom_sf"/>
</dbReference>
<dbReference type="PANTHER" id="PTHR44227">
    <property type="match status" value="1"/>
</dbReference>